<dbReference type="PANTHER" id="PTHR36838:SF3">
    <property type="entry name" value="TRANSPORTER AUXIN EFFLUX CARRIER EC FAMILY"/>
    <property type="match status" value="1"/>
</dbReference>
<feature type="transmembrane region" description="Helical" evidence="7">
    <location>
        <begin position="65"/>
        <end position="84"/>
    </location>
</feature>
<keyword evidence="5 7" id="KW-1133">Transmembrane helix</keyword>
<dbReference type="InterPro" id="IPR004776">
    <property type="entry name" value="Mem_transp_PIN-like"/>
</dbReference>
<feature type="transmembrane region" description="Helical" evidence="7">
    <location>
        <begin position="234"/>
        <end position="255"/>
    </location>
</feature>
<keyword evidence="9" id="KW-1185">Reference proteome</keyword>
<dbReference type="RefSeq" id="WP_313874963.1">
    <property type="nucleotide sequence ID" value="NZ_JAVBIK010000001.1"/>
</dbReference>
<keyword evidence="3" id="KW-1003">Cell membrane</keyword>
<dbReference type="PANTHER" id="PTHR36838">
    <property type="entry name" value="AUXIN EFFLUX CARRIER FAMILY PROTEIN"/>
    <property type="match status" value="1"/>
</dbReference>
<keyword evidence="4 7" id="KW-0812">Transmembrane</keyword>
<sequence length="315" mass="34177">MLDILAITGPIYLCITMGYLCTRMGVFSKPDLRVLGKFVLNLALPALLFNAIAQRPLADVMHMDYLLAYGLGSAVMMLAGYLWARYVNHSTGSYRAFFAMGTSCSNSGYMGYPVAQLVLGSIAPVALALNMVFENLIKLPVLLTLADNADAGGHRRWRTVLLDIVRGWVRTPMLVVIPLALLVSVMGWVLPGPVARTITLFSQVTTGLALFIIGGALVGLQLKGKRRLVGQITIGKLVLHPLCVFLAFTFVVPIADPQLRTAALLYAAMPMLGIYPILALKYGHEEVSAATLLAATVGSFFTLNVLLWVLKHYPL</sequence>
<feature type="transmembrane region" description="Helical" evidence="7">
    <location>
        <begin position="6"/>
        <end position="22"/>
    </location>
</feature>
<keyword evidence="2" id="KW-0813">Transport</keyword>
<evidence type="ECO:0000256" key="5">
    <source>
        <dbReference type="ARBA" id="ARBA00022989"/>
    </source>
</evidence>
<evidence type="ECO:0000256" key="4">
    <source>
        <dbReference type="ARBA" id="ARBA00022692"/>
    </source>
</evidence>
<dbReference type="Pfam" id="PF03547">
    <property type="entry name" value="Mem_trans"/>
    <property type="match status" value="1"/>
</dbReference>
<evidence type="ECO:0000256" key="7">
    <source>
        <dbReference type="SAM" id="Phobius"/>
    </source>
</evidence>
<reference evidence="8 9" key="1">
    <citation type="submission" date="2023-08" db="EMBL/GenBank/DDBJ databases">
        <title>Rhodoferax potami sp. nov. and Rhodoferax mekongensis sp. nov., isolated from the Mekong River in Thailand.</title>
        <authorList>
            <person name="Kitikhun S."/>
            <person name="Charoenyingcharoen P."/>
            <person name="Siriarchawattana P."/>
            <person name="Likhitrattanapisal S."/>
            <person name="Nilsakha T."/>
            <person name="Chanpet A."/>
            <person name="Rattanawaree P."/>
            <person name="Ingsriswang S."/>
        </authorList>
    </citation>
    <scope>NUCLEOTIDE SEQUENCE [LARGE SCALE GENOMIC DNA]</scope>
    <source>
        <strain evidence="8 9">TBRC 17660</strain>
    </source>
</reference>
<proteinExistence type="predicted"/>
<accession>A0ABU3KNX4</accession>
<gene>
    <name evidence="8" type="ORF">RAE19_11235</name>
</gene>
<evidence type="ECO:0000256" key="2">
    <source>
        <dbReference type="ARBA" id="ARBA00022448"/>
    </source>
</evidence>
<feature type="transmembrane region" description="Helical" evidence="7">
    <location>
        <begin position="261"/>
        <end position="280"/>
    </location>
</feature>
<comment type="subcellular location">
    <subcellularLocation>
        <location evidence="1">Membrane</location>
        <topology evidence="1">Multi-pass membrane protein</topology>
    </subcellularLocation>
</comment>
<evidence type="ECO:0000256" key="6">
    <source>
        <dbReference type="ARBA" id="ARBA00023136"/>
    </source>
</evidence>
<protein>
    <submittedName>
        <fullName evidence="8">AEC family transporter</fullName>
    </submittedName>
</protein>
<comment type="caution">
    <text evidence="8">The sequence shown here is derived from an EMBL/GenBank/DDBJ whole genome shotgun (WGS) entry which is preliminary data.</text>
</comment>
<dbReference type="Proteomes" id="UP001321700">
    <property type="component" value="Unassembled WGS sequence"/>
</dbReference>
<feature type="transmembrane region" description="Helical" evidence="7">
    <location>
        <begin position="167"/>
        <end position="188"/>
    </location>
</feature>
<evidence type="ECO:0000313" key="8">
    <source>
        <dbReference type="EMBL" id="MDT7519278.1"/>
    </source>
</evidence>
<keyword evidence="6 7" id="KW-0472">Membrane</keyword>
<organism evidence="8 9">
    <name type="scientific">Rhodoferax potami</name>
    <dbReference type="NCBI Taxonomy" id="3068338"/>
    <lineage>
        <taxon>Bacteria</taxon>
        <taxon>Pseudomonadati</taxon>
        <taxon>Pseudomonadota</taxon>
        <taxon>Betaproteobacteria</taxon>
        <taxon>Burkholderiales</taxon>
        <taxon>Comamonadaceae</taxon>
        <taxon>Rhodoferax</taxon>
    </lineage>
</organism>
<feature type="transmembrane region" description="Helical" evidence="7">
    <location>
        <begin position="34"/>
        <end position="53"/>
    </location>
</feature>
<feature type="transmembrane region" description="Helical" evidence="7">
    <location>
        <begin position="287"/>
        <end position="310"/>
    </location>
</feature>
<evidence type="ECO:0000256" key="3">
    <source>
        <dbReference type="ARBA" id="ARBA00022475"/>
    </source>
</evidence>
<evidence type="ECO:0000256" key="1">
    <source>
        <dbReference type="ARBA" id="ARBA00004141"/>
    </source>
</evidence>
<dbReference type="EMBL" id="JAVBIK010000001">
    <property type="protein sequence ID" value="MDT7519278.1"/>
    <property type="molecule type" value="Genomic_DNA"/>
</dbReference>
<feature type="transmembrane region" description="Helical" evidence="7">
    <location>
        <begin position="200"/>
        <end position="222"/>
    </location>
</feature>
<name>A0ABU3KNX4_9BURK</name>
<evidence type="ECO:0000313" key="9">
    <source>
        <dbReference type="Proteomes" id="UP001321700"/>
    </source>
</evidence>